<sequence>MKEKEICRWCKGDTMMEKYHNEEWGIACHNDQQLYECLMLEAMSCGLSWKIVLTKREIFRACFVNFDYLKVAQFTDIDVERIMQYPGVIKSKRKIEAMISNAQAFIKIRNEFESFDNYIWSFTKGKTIIYNNRPNGMMQTQSELSDIIAKDLKKRGFKFLGSVLVYSFIQAIGMVNDHDTTCYMFNKIGGDVIE</sequence>
<name>A0ABS6YFR1_9BACT</name>
<organism evidence="1 2">
    <name type="scientific">Hoylesella nanceiensis</name>
    <dbReference type="NCBI Taxonomy" id="425941"/>
    <lineage>
        <taxon>Bacteria</taxon>
        <taxon>Pseudomonadati</taxon>
        <taxon>Bacteroidota</taxon>
        <taxon>Bacteroidia</taxon>
        <taxon>Bacteroidales</taxon>
        <taxon>Prevotellaceae</taxon>
        <taxon>Hoylesella</taxon>
    </lineage>
</organism>
<dbReference type="InterPro" id="IPR005019">
    <property type="entry name" value="Adenine_glyco"/>
</dbReference>
<accession>A0ABS6YFR1</accession>
<protein>
    <submittedName>
        <fullName evidence="1">DNA-3-methyladenine glycosylase I</fullName>
    </submittedName>
</protein>
<comment type="caution">
    <text evidence="1">The sequence shown here is derived from an EMBL/GenBank/DDBJ whole genome shotgun (WGS) entry which is preliminary data.</text>
</comment>
<proteinExistence type="predicted"/>
<reference evidence="1 2" key="1">
    <citation type="submission" date="2021-07" db="EMBL/GenBank/DDBJ databases">
        <title>Genomic diversity and antimicrobial resistance of Prevotella spp. isolated from chronic lung disease airways.</title>
        <authorList>
            <person name="Webb K.A."/>
            <person name="Olagoke O.S."/>
            <person name="Baird T."/>
            <person name="Neill J."/>
            <person name="Pham A."/>
            <person name="Wells T.J."/>
            <person name="Ramsay K.A."/>
            <person name="Bell S.C."/>
            <person name="Sarovich D.S."/>
            <person name="Price E.P."/>
        </authorList>
    </citation>
    <scope>NUCLEOTIDE SEQUENCE [LARGE SCALE GENOMIC DNA]</scope>
    <source>
        <strain evidence="1 2">SCHI0011.S.12</strain>
    </source>
</reference>
<dbReference type="PANTHER" id="PTHR30037">
    <property type="entry name" value="DNA-3-METHYLADENINE GLYCOSYLASE 1"/>
    <property type="match status" value="1"/>
</dbReference>
<gene>
    <name evidence="1" type="ORF">KZO38_09945</name>
</gene>
<evidence type="ECO:0000313" key="1">
    <source>
        <dbReference type="EMBL" id="MBW4770071.1"/>
    </source>
</evidence>
<evidence type="ECO:0000313" key="2">
    <source>
        <dbReference type="Proteomes" id="UP000788426"/>
    </source>
</evidence>
<dbReference type="EMBL" id="JAHXCT010000008">
    <property type="protein sequence ID" value="MBW4770071.1"/>
    <property type="molecule type" value="Genomic_DNA"/>
</dbReference>
<dbReference type="Proteomes" id="UP000788426">
    <property type="component" value="Unassembled WGS sequence"/>
</dbReference>
<dbReference type="RefSeq" id="WP_219482297.1">
    <property type="nucleotide sequence ID" value="NZ_JAHXCT010000008.1"/>
</dbReference>
<dbReference type="Pfam" id="PF03352">
    <property type="entry name" value="Adenine_glyco"/>
    <property type="match status" value="1"/>
</dbReference>
<keyword evidence="2" id="KW-1185">Reference proteome</keyword>
<dbReference type="InterPro" id="IPR052891">
    <property type="entry name" value="DNA-3mA_glycosylase"/>
</dbReference>
<dbReference type="PANTHER" id="PTHR30037:SF4">
    <property type="entry name" value="DNA-3-METHYLADENINE GLYCOSYLASE I"/>
    <property type="match status" value="1"/>
</dbReference>